<keyword evidence="1" id="KW-0862">Zinc</keyword>
<proteinExistence type="inferred from homology"/>
<reference evidence="2 3" key="1">
    <citation type="submission" date="2019-01" db="EMBL/GenBank/DDBJ databases">
        <title>Sequencing of cultivated peanut Arachis hypogaea provides insights into genome evolution and oil improvement.</title>
        <authorList>
            <person name="Chen X."/>
        </authorList>
    </citation>
    <scope>NUCLEOTIDE SEQUENCE [LARGE SCALE GENOMIC DNA]</scope>
    <source>
        <strain evidence="3">cv. Fuhuasheng</strain>
        <tissue evidence="2">Leaves</tissue>
    </source>
</reference>
<comment type="subcellular location">
    <subcellularLocation>
        <location evidence="1">Nucleus</location>
    </subcellularLocation>
</comment>
<dbReference type="GO" id="GO:0006355">
    <property type="term" value="P:regulation of DNA-templated transcription"/>
    <property type="evidence" value="ECO:0007669"/>
    <property type="project" value="UniProtKB-UniRule"/>
</dbReference>
<comment type="similarity">
    <text evidence="1">Belongs to the FHY3/FAR1 family.</text>
</comment>
<dbReference type="Proteomes" id="UP000289738">
    <property type="component" value="Chromosome B03"/>
</dbReference>
<comment type="function">
    <text evidence="1">Putative transcription activator involved in regulating light control of development.</text>
</comment>
<keyword evidence="1" id="KW-0479">Metal-binding</keyword>
<name>A0A445A5N6_ARAHY</name>
<dbReference type="InterPro" id="IPR031052">
    <property type="entry name" value="FHY3/FAR1"/>
</dbReference>
<evidence type="ECO:0000313" key="2">
    <source>
        <dbReference type="EMBL" id="RYR21665.1"/>
    </source>
</evidence>
<dbReference type="PANTHER" id="PTHR31669">
    <property type="entry name" value="PROTEIN FAR1-RELATED SEQUENCE 10-RELATED"/>
    <property type="match status" value="1"/>
</dbReference>
<sequence>MYERRRMWANAYLQDKFCAGFRTTSRCEGVNAFVKKFSKTTHTILELVQNLELVVREYRNKELLLHLNSMNSVPVMTTGLTSIEQHAASVYTREVFTDVKKQIVQTVALILISKKRCLNTMVYTVEEYEQPATRIKVAYGRSTGKIHYQCNFWRKNGYPCRHMFFVMKSEHVTTIPDALVLQRWRLNVKSIESYVERWAGTSEAGFLLRHGALHTASHRLFLIGAQKLSLFRKALNGVLTLCRELELEYRAFDNGGGKGR</sequence>
<dbReference type="PANTHER" id="PTHR31669:SF292">
    <property type="entry name" value="OS02G0262500 PROTEIN"/>
    <property type="match status" value="1"/>
</dbReference>
<evidence type="ECO:0000256" key="1">
    <source>
        <dbReference type="RuleBase" id="RU367018"/>
    </source>
</evidence>
<keyword evidence="3" id="KW-1185">Reference proteome</keyword>
<protein>
    <recommendedName>
        <fullName evidence="1">Protein FAR1-RELATED SEQUENCE</fullName>
    </recommendedName>
</protein>
<dbReference type="EMBL" id="SDMP01000013">
    <property type="protein sequence ID" value="RYR21665.1"/>
    <property type="molecule type" value="Genomic_DNA"/>
</dbReference>
<dbReference type="GO" id="GO:0005634">
    <property type="term" value="C:nucleus"/>
    <property type="evidence" value="ECO:0007669"/>
    <property type="project" value="UniProtKB-SubCell"/>
</dbReference>
<organism evidence="2 3">
    <name type="scientific">Arachis hypogaea</name>
    <name type="common">Peanut</name>
    <dbReference type="NCBI Taxonomy" id="3818"/>
    <lineage>
        <taxon>Eukaryota</taxon>
        <taxon>Viridiplantae</taxon>
        <taxon>Streptophyta</taxon>
        <taxon>Embryophyta</taxon>
        <taxon>Tracheophyta</taxon>
        <taxon>Spermatophyta</taxon>
        <taxon>Magnoliopsida</taxon>
        <taxon>eudicotyledons</taxon>
        <taxon>Gunneridae</taxon>
        <taxon>Pentapetalae</taxon>
        <taxon>rosids</taxon>
        <taxon>fabids</taxon>
        <taxon>Fabales</taxon>
        <taxon>Fabaceae</taxon>
        <taxon>Papilionoideae</taxon>
        <taxon>50 kb inversion clade</taxon>
        <taxon>dalbergioids sensu lato</taxon>
        <taxon>Dalbergieae</taxon>
        <taxon>Pterocarpus clade</taxon>
        <taxon>Arachis</taxon>
    </lineage>
</organism>
<gene>
    <name evidence="2" type="ORF">Ahy_B03g066980</name>
</gene>
<evidence type="ECO:0000313" key="3">
    <source>
        <dbReference type="Proteomes" id="UP000289738"/>
    </source>
</evidence>
<dbReference type="STRING" id="3818.A0A445A5N6"/>
<dbReference type="AlphaFoldDB" id="A0A445A5N6"/>
<keyword evidence="1" id="KW-0539">Nucleus</keyword>
<accession>A0A445A5N6</accession>
<comment type="caution">
    <text evidence="2">The sequence shown here is derived from an EMBL/GenBank/DDBJ whole genome shotgun (WGS) entry which is preliminary data.</text>
</comment>
<keyword evidence="1" id="KW-0863">Zinc-finger</keyword>
<dbReference type="GO" id="GO:0008270">
    <property type="term" value="F:zinc ion binding"/>
    <property type="evidence" value="ECO:0007669"/>
    <property type="project" value="UniProtKB-UniRule"/>
</dbReference>